<sequence length="279" mass="33158">MKRKVDVRYLQWLNGKLRFCRKSMHAIEQEKYVVINKIHLCTQGFHFHQNIKHLSFLEAGLVQNPENTAKIIQLMESENSHLEAYLEWKQVESVYWQWMDSILMSSCDDQSISEENLNNMAEFICHSSHSFNKDIEDVSNYLADIHNRLQEMLFCKKSAWHEQIKELKRLDEKEVYFTARKNKQEALKKIQDFKHSFQSKETHGQFSLIFNNCFEMQKISVYTNPKSMLAADLVIQLKRAECELETEIQMLQEECRFRLDNVIEQYEGVICIPPSKVHV</sequence>
<dbReference type="EMBL" id="OW240924">
    <property type="protein sequence ID" value="CAH2327798.1"/>
    <property type="molecule type" value="Genomic_DNA"/>
</dbReference>
<dbReference type="InterPro" id="IPR027996">
    <property type="entry name" value="TEDC1_dom"/>
</dbReference>
<evidence type="ECO:0000313" key="3">
    <source>
        <dbReference type="Proteomes" id="UP001295444"/>
    </source>
</evidence>
<gene>
    <name evidence="2" type="ORF">PECUL_23A048791</name>
</gene>
<keyword evidence="3" id="KW-1185">Reference proteome</keyword>
<dbReference type="AlphaFoldDB" id="A0AAD1WXD5"/>
<evidence type="ECO:0000259" key="1">
    <source>
        <dbReference type="Pfam" id="PF14970"/>
    </source>
</evidence>
<reference evidence="2" key="1">
    <citation type="submission" date="2022-03" db="EMBL/GenBank/DDBJ databases">
        <authorList>
            <person name="Alioto T."/>
            <person name="Alioto T."/>
            <person name="Gomez Garrido J."/>
        </authorList>
    </citation>
    <scope>NUCLEOTIDE SEQUENCE</scope>
</reference>
<organism evidence="2 3">
    <name type="scientific">Pelobates cultripes</name>
    <name type="common">Western spadefoot toad</name>
    <dbReference type="NCBI Taxonomy" id="61616"/>
    <lineage>
        <taxon>Eukaryota</taxon>
        <taxon>Metazoa</taxon>
        <taxon>Chordata</taxon>
        <taxon>Craniata</taxon>
        <taxon>Vertebrata</taxon>
        <taxon>Euteleostomi</taxon>
        <taxon>Amphibia</taxon>
        <taxon>Batrachia</taxon>
        <taxon>Anura</taxon>
        <taxon>Pelobatoidea</taxon>
        <taxon>Pelobatidae</taxon>
        <taxon>Pelobates</taxon>
    </lineage>
</organism>
<evidence type="ECO:0000313" key="2">
    <source>
        <dbReference type="EMBL" id="CAH2327798.1"/>
    </source>
</evidence>
<proteinExistence type="predicted"/>
<dbReference type="PANTHER" id="PTHR35076:SF1">
    <property type="entry name" value="TUBULIN EPSILON AND DELTA COMPLEX PROTEIN 1"/>
    <property type="match status" value="1"/>
</dbReference>
<dbReference type="InterPro" id="IPR043535">
    <property type="entry name" value="TEDC1"/>
</dbReference>
<dbReference type="Proteomes" id="UP001295444">
    <property type="component" value="Chromosome 13"/>
</dbReference>
<name>A0AAD1WXD5_PELCU</name>
<protein>
    <recommendedName>
        <fullName evidence="1">Tubulin epsilon and delta complex protein 1 domain-containing protein</fullName>
    </recommendedName>
</protein>
<accession>A0AAD1WXD5</accession>
<feature type="domain" description="Tubulin epsilon and delta complex protein 1" evidence="1">
    <location>
        <begin position="3"/>
        <end position="103"/>
    </location>
</feature>
<dbReference type="PANTHER" id="PTHR35076">
    <property type="entry name" value="TUBULIN EPSILON AND DELTA COMPLEX PROTEIN 1"/>
    <property type="match status" value="1"/>
</dbReference>
<dbReference type="Pfam" id="PF14970">
    <property type="entry name" value="TEDC1"/>
    <property type="match status" value="1"/>
</dbReference>